<dbReference type="Proteomes" id="UP000622533">
    <property type="component" value="Unassembled WGS sequence"/>
</dbReference>
<evidence type="ECO:0000313" key="2">
    <source>
        <dbReference type="EMBL" id="MBE9027301.1"/>
    </source>
</evidence>
<dbReference type="RefSeq" id="WP_190877854.1">
    <property type="nucleotide sequence ID" value="NZ_JADEXS020000001.1"/>
</dbReference>
<proteinExistence type="predicted"/>
<reference evidence="2" key="1">
    <citation type="submission" date="2020-10" db="EMBL/GenBank/DDBJ databases">
        <authorList>
            <person name="Castelo-Branco R."/>
            <person name="Eusebio N."/>
            <person name="Adriana R."/>
            <person name="Vieira A."/>
            <person name="Brugerolle De Fraissinette N."/>
            <person name="Rezende De Castro R."/>
            <person name="Schneider M.P."/>
            <person name="Vasconcelos V."/>
            <person name="Leao P.N."/>
        </authorList>
    </citation>
    <scope>NUCLEOTIDE SEQUENCE</scope>
    <source>
        <strain evidence="2">LEGE 12446</strain>
    </source>
</reference>
<protein>
    <submittedName>
        <fullName evidence="2">Uncharacterized protein</fullName>
    </submittedName>
</protein>
<evidence type="ECO:0000256" key="1">
    <source>
        <dbReference type="SAM" id="MobiDB-lite"/>
    </source>
</evidence>
<sequence length="60" mass="6513">MITAIVSDYVLTYQMVGQKGLGIGDWGICGQNYQAKTGHSNTNTFGNVTNNNYYGNPPQP</sequence>
<keyword evidence="3" id="KW-1185">Reference proteome</keyword>
<feature type="region of interest" description="Disordered" evidence="1">
    <location>
        <begin position="40"/>
        <end position="60"/>
    </location>
</feature>
<dbReference type="EMBL" id="JADEXS010000848">
    <property type="protein sequence ID" value="MBE9027301.1"/>
    <property type="molecule type" value="Genomic_DNA"/>
</dbReference>
<feature type="compositionally biased region" description="Low complexity" evidence="1">
    <location>
        <begin position="41"/>
        <end position="60"/>
    </location>
</feature>
<dbReference type="AlphaFoldDB" id="A0A8J7DER0"/>
<evidence type="ECO:0000313" key="3">
    <source>
        <dbReference type="Proteomes" id="UP000622533"/>
    </source>
</evidence>
<name>A0A8J7DER0_DESMC</name>
<organism evidence="2 3">
    <name type="scientific">Desmonostoc muscorum LEGE 12446</name>
    <dbReference type="NCBI Taxonomy" id="1828758"/>
    <lineage>
        <taxon>Bacteria</taxon>
        <taxon>Bacillati</taxon>
        <taxon>Cyanobacteriota</taxon>
        <taxon>Cyanophyceae</taxon>
        <taxon>Nostocales</taxon>
        <taxon>Nostocaceae</taxon>
        <taxon>Desmonostoc</taxon>
    </lineage>
</organism>
<accession>A0A8J7DER0</accession>
<comment type="caution">
    <text evidence="2">The sequence shown here is derived from an EMBL/GenBank/DDBJ whole genome shotgun (WGS) entry which is preliminary data.</text>
</comment>
<gene>
    <name evidence="2" type="ORF">IQ276_34270</name>
</gene>